<dbReference type="GO" id="GO:0000981">
    <property type="term" value="F:DNA-binding transcription factor activity, RNA polymerase II-specific"/>
    <property type="evidence" value="ECO:0007669"/>
    <property type="project" value="InterPro"/>
</dbReference>
<dbReference type="SUPFAM" id="SSF57701">
    <property type="entry name" value="Zn2/Cys6 DNA-binding domain"/>
    <property type="match status" value="1"/>
</dbReference>
<proteinExistence type="predicted"/>
<evidence type="ECO:0000313" key="5">
    <source>
        <dbReference type="EMBL" id="KAH7235717.1"/>
    </source>
</evidence>
<evidence type="ECO:0000256" key="3">
    <source>
        <dbReference type="SAM" id="MobiDB-lite"/>
    </source>
</evidence>
<dbReference type="GO" id="GO:0006351">
    <property type="term" value="P:DNA-templated transcription"/>
    <property type="evidence" value="ECO:0007669"/>
    <property type="project" value="InterPro"/>
</dbReference>
<feature type="domain" description="Zn(2)-C6 fungal-type" evidence="4">
    <location>
        <begin position="21"/>
        <end position="53"/>
    </location>
</feature>
<dbReference type="PANTHER" id="PTHR31668:SF10">
    <property type="entry name" value="ZN(II)2CYS6 TRANSCRIPTION FACTOR (EUROFUNG)"/>
    <property type="match status" value="1"/>
</dbReference>
<dbReference type="InterPro" id="IPR050797">
    <property type="entry name" value="Carb_Metab_Trans_Reg"/>
</dbReference>
<dbReference type="InterPro" id="IPR007219">
    <property type="entry name" value="XnlR_reg_dom"/>
</dbReference>
<accession>A0A8K0RMW3</accession>
<keyword evidence="1" id="KW-0479">Metal-binding</keyword>
<dbReference type="AlphaFoldDB" id="A0A8K0RMW3"/>
<evidence type="ECO:0000256" key="2">
    <source>
        <dbReference type="ARBA" id="ARBA00023242"/>
    </source>
</evidence>
<dbReference type="Gene3D" id="4.10.240.10">
    <property type="entry name" value="Zn(2)-C6 fungal-type DNA-binding domain"/>
    <property type="match status" value="1"/>
</dbReference>
<dbReference type="GO" id="GO:0003677">
    <property type="term" value="F:DNA binding"/>
    <property type="evidence" value="ECO:0007669"/>
    <property type="project" value="InterPro"/>
</dbReference>
<dbReference type="CDD" id="cd12148">
    <property type="entry name" value="fungal_TF_MHR"/>
    <property type="match status" value="1"/>
</dbReference>
<dbReference type="PROSITE" id="PS50048">
    <property type="entry name" value="ZN2_CY6_FUNGAL_2"/>
    <property type="match status" value="1"/>
</dbReference>
<reference evidence="5" key="1">
    <citation type="journal article" date="2021" name="Nat. Commun.">
        <title>Genetic determinants of endophytism in the Arabidopsis root mycobiome.</title>
        <authorList>
            <person name="Mesny F."/>
            <person name="Miyauchi S."/>
            <person name="Thiergart T."/>
            <person name="Pickel B."/>
            <person name="Atanasova L."/>
            <person name="Karlsson M."/>
            <person name="Huettel B."/>
            <person name="Barry K.W."/>
            <person name="Haridas S."/>
            <person name="Chen C."/>
            <person name="Bauer D."/>
            <person name="Andreopoulos W."/>
            <person name="Pangilinan J."/>
            <person name="LaButti K."/>
            <person name="Riley R."/>
            <person name="Lipzen A."/>
            <person name="Clum A."/>
            <person name="Drula E."/>
            <person name="Henrissat B."/>
            <person name="Kohler A."/>
            <person name="Grigoriev I.V."/>
            <person name="Martin F.M."/>
            <person name="Hacquard S."/>
        </authorList>
    </citation>
    <scope>NUCLEOTIDE SEQUENCE</scope>
    <source>
        <strain evidence="5">MPI-SDFR-AT-0068</strain>
    </source>
</reference>
<dbReference type="InterPro" id="IPR036864">
    <property type="entry name" value="Zn2-C6_fun-type_DNA-bd_sf"/>
</dbReference>
<dbReference type="SMART" id="SM00066">
    <property type="entry name" value="GAL4"/>
    <property type="match status" value="1"/>
</dbReference>
<protein>
    <submittedName>
        <fullName evidence="5">Fungal-specific transcription factor domain-containing protein</fullName>
    </submittedName>
</protein>
<dbReference type="GO" id="GO:0001080">
    <property type="term" value="P:nitrogen catabolite activation of transcription from RNA polymerase II promoter"/>
    <property type="evidence" value="ECO:0007669"/>
    <property type="project" value="TreeGrafter"/>
</dbReference>
<name>A0A8K0RMW3_9HYPO</name>
<keyword evidence="2" id="KW-0539">Nucleus</keyword>
<dbReference type="PANTHER" id="PTHR31668">
    <property type="entry name" value="GLUCOSE TRANSPORT TRANSCRIPTION REGULATOR RGT1-RELATED-RELATED"/>
    <property type="match status" value="1"/>
</dbReference>
<dbReference type="Pfam" id="PF04082">
    <property type="entry name" value="Fungal_trans"/>
    <property type="match status" value="1"/>
</dbReference>
<dbReference type="EMBL" id="JAGPXF010000007">
    <property type="protein sequence ID" value="KAH7235717.1"/>
    <property type="molecule type" value="Genomic_DNA"/>
</dbReference>
<keyword evidence="6" id="KW-1185">Reference proteome</keyword>
<feature type="region of interest" description="Disordered" evidence="3">
    <location>
        <begin position="139"/>
        <end position="161"/>
    </location>
</feature>
<dbReference type="GO" id="GO:0008270">
    <property type="term" value="F:zinc ion binding"/>
    <property type="evidence" value="ECO:0007669"/>
    <property type="project" value="InterPro"/>
</dbReference>
<dbReference type="Pfam" id="PF00172">
    <property type="entry name" value="Zn_clus"/>
    <property type="match status" value="1"/>
</dbReference>
<comment type="caution">
    <text evidence="5">The sequence shown here is derived from an EMBL/GenBank/DDBJ whole genome shotgun (WGS) entry which is preliminary data.</text>
</comment>
<dbReference type="SMART" id="SM00906">
    <property type="entry name" value="Fungal_trans"/>
    <property type="match status" value="1"/>
</dbReference>
<dbReference type="GO" id="GO:0005634">
    <property type="term" value="C:nucleus"/>
    <property type="evidence" value="ECO:0007669"/>
    <property type="project" value="TreeGrafter"/>
</dbReference>
<feature type="region of interest" description="Disordered" evidence="3">
    <location>
        <begin position="52"/>
        <end position="80"/>
    </location>
</feature>
<evidence type="ECO:0000256" key="1">
    <source>
        <dbReference type="ARBA" id="ARBA00022723"/>
    </source>
</evidence>
<evidence type="ECO:0000313" key="6">
    <source>
        <dbReference type="Proteomes" id="UP000813427"/>
    </source>
</evidence>
<dbReference type="InterPro" id="IPR001138">
    <property type="entry name" value="Zn2Cys6_DnaBD"/>
</dbReference>
<sequence>MTDLQQETPNSRPYRSHLRPACVPCRKRKSRCQSEESSAVCLMCRAHRTDCIFPSESNPDSTTTRNSNTRRRRRVRASSARIPLPVGFAPGLADVPRQDNSNVEQTASVIEPTKTPTPVLESIHTETVSNLVSNFSPLLPKSTEWPQQNDEPQESPLALGSNDEQQHNLHIVGPAVTLDNQVLSDYLSAMPSAARGSRIVRPVPGNRSRPVLFTMVQKRPIGLDSHRSFPQERLQLVEKILEPFTDDLLDVYFEKVNSSFPLLDEMQFRKQYRDNKDAISPALLSCLYAHSITFWNSSPTLSRHRCPDGRFIWNLATEATYSQIHRSPGLSVIEASILNIGGREVTSLIGNGVLLASSVAMAHSLGLNHNPIPWEIPQSEKNLRMKIWWALLVHDKWLSLSHGTPPLISTSSNDVPQPLVENLCEENSPPERVLKATVYAALLGLTEVLDLHLRHVHQFSNPDETKDTTHLELAMNNWVESLNDQVRRLIIRGTNLTIPGAANLRLSYLTVRLLLQRIELEAEKRIRDAGDSRLINRYMQARRTAEDILILTQELQKENLSDFFLPSTAFAFSTTVSFLLRCALETENSTSGLVQSSSLKIASDLLSALRSHKEKYSWDLGDICLAQHTEVVEKLLAMTPPEDSSTEEPLDLSNFGMPDSSFLDQLFPSLWDPLQNTW</sequence>
<dbReference type="PROSITE" id="PS00463">
    <property type="entry name" value="ZN2_CY6_FUNGAL_1"/>
    <property type="match status" value="1"/>
</dbReference>
<gene>
    <name evidence="5" type="ORF">BKA59DRAFT_485192</name>
</gene>
<dbReference type="OrthoDB" id="3034343at2759"/>
<organism evidence="5 6">
    <name type="scientific">Fusarium tricinctum</name>
    <dbReference type="NCBI Taxonomy" id="61284"/>
    <lineage>
        <taxon>Eukaryota</taxon>
        <taxon>Fungi</taxon>
        <taxon>Dikarya</taxon>
        <taxon>Ascomycota</taxon>
        <taxon>Pezizomycotina</taxon>
        <taxon>Sordariomycetes</taxon>
        <taxon>Hypocreomycetidae</taxon>
        <taxon>Hypocreales</taxon>
        <taxon>Nectriaceae</taxon>
        <taxon>Fusarium</taxon>
        <taxon>Fusarium tricinctum species complex</taxon>
    </lineage>
</organism>
<dbReference type="Proteomes" id="UP000813427">
    <property type="component" value="Unassembled WGS sequence"/>
</dbReference>
<dbReference type="CDD" id="cd00067">
    <property type="entry name" value="GAL4"/>
    <property type="match status" value="1"/>
</dbReference>
<evidence type="ECO:0000259" key="4">
    <source>
        <dbReference type="PROSITE" id="PS50048"/>
    </source>
</evidence>